<evidence type="ECO:0000313" key="3">
    <source>
        <dbReference type="Proteomes" id="UP000187261"/>
    </source>
</evidence>
<name>A0A1U7PXB1_9FLAO</name>
<gene>
    <name evidence="2" type="ORF">SAMN05660493_01132</name>
</gene>
<keyword evidence="1" id="KW-0812">Transmembrane</keyword>
<dbReference type="AlphaFoldDB" id="A0A1U7PXB1"/>
<dbReference type="Proteomes" id="UP000187261">
    <property type="component" value="Unassembled WGS sequence"/>
</dbReference>
<accession>A0A1U7PXB1</accession>
<dbReference type="EMBL" id="FTPU01000009">
    <property type="protein sequence ID" value="SIT96451.1"/>
    <property type="molecule type" value="Genomic_DNA"/>
</dbReference>
<organism evidence="2 3">
    <name type="scientific">Epilithonimonas bovis DSM 19482</name>
    <dbReference type="NCBI Taxonomy" id="1121284"/>
    <lineage>
        <taxon>Bacteria</taxon>
        <taxon>Pseudomonadati</taxon>
        <taxon>Bacteroidota</taxon>
        <taxon>Flavobacteriia</taxon>
        <taxon>Flavobacteriales</taxon>
        <taxon>Weeksellaceae</taxon>
        <taxon>Chryseobacterium group</taxon>
        <taxon>Epilithonimonas</taxon>
    </lineage>
</organism>
<feature type="transmembrane region" description="Helical" evidence="1">
    <location>
        <begin position="147"/>
        <end position="164"/>
    </location>
</feature>
<feature type="transmembrane region" description="Helical" evidence="1">
    <location>
        <begin position="12"/>
        <end position="38"/>
    </location>
</feature>
<dbReference type="RefSeq" id="WP_076782491.1">
    <property type="nucleotide sequence ID" value="NZ_FTPU01000009.1"/>
</dbReference>
<protein>
    <recommendedName>
        <fullName evidence="4">DUF2975 domain-containing protein</fullName>
    </recommendedName>
</protein>
<sequence>MKTKQILSILNVLAWIAFIGLCIQTGTFLIAGITGLMFEGTSQSKIAVIGYDFSDLHFQTKTNFIYLISILIFFSASKAYLFYLTTEILKKINLENPFNKIISDLILKISYVSFEIWIVWVVIDQYIEGLVKSGYDVSTIKNHLDSAGSFIFLAGIIYVIAQIFKRGIELQNENDLTI</sequence>
<evidence type="ECO:0000313" key="2">
    <source>
        <dbReference type="EMBL" id="SIT96451.1"/>
    </source>
</evidence>
<feature type="transmembrane region" description="Helical" evidence="1">
    <location>
        <begin position="64"/>
        <end position="84"/>
    </location>
</feature>
<dbReference type="OrthoDB" id="672524at2"/>
<proteinExistence type="predicted"/>
<evidence type="ECO:0008006" key="4">
    <source>
        <dbReference type="Google" id="ProtNLM"/>
    </source>
</evidence>
<keyword evidence="1" id="KW-1133">Transmembrane helix</keyword>
<dbReference type="STRING" id="1121284.SAMN05660493_01132"/>
<feature type="transmembrane region" description="Helical" evidence="1">
    <location>
        <begin position="105"/>
        <end position="127"/>
    </location>
</feature>
<reference evidence="3" key="1">
    <citation type="submission" date="2016-10" db="EMBL/GenBank/DDBJ databases">
        <authorList>
            <person name="Varghese N."/>
            <person name="Submissions S."/>
        </authorList>
    </citation>
    <scope>NUCLEOTIDE SEQUENCE [LARGE SCALE GENOMIC DNA]</scope>
    <source>
        <strain evidence="3">DSM 19482</strain>
    </source>
</reference>
<keyword evidence="1" id="KW-0472">Membrane</keyword>
<dbReference type="InterPro" id="IPR021354">
    <property type="entry name" value="DUF2975"/>
</dbReference>
<evidence type="ECO:0000256" key="1">
    <source>
        <dbReference type="SAM" id="Phobius"/>
    </source>
</evidence>
<keyword evidence="3" id="KW-1185">Reference proteome</keyword>
<dbReference type="Pfam" id="PF11188">
    <property type="entry name" value="DUF2975"/>
    <property type="match status" value="1"/>
</dbReference>